<name>A0AAE2CCU0_9LAMI</name>
<evidence type="ECO:0000313" key="2">
    <source>
        <dbReference type="EMBL" id="KAK4417396.1"/>
    </source>
</evidence>
<dbReference type="Proteomes" id="UP001293254">
    <property type="component" value="Unassembled WGS sequence"/>
</dbReference>
<evidence type="ECO:0000313" key="3">
    <source>
        <dbReference type="Proteomes" id="UP001293254"/>
    </source>
</evidence>
<organism evidence="2 3">
    <name type="scientific">Sesamum alatum</name>
    <dbReference type="NCBI Taxonomy" id="300844"/>
    <lineage>
        <taxon>Eukaryota</taxon>
        <taxon>Viridiplantae</taxon>
        <taxon>Streptophyta</taxon>
        <taxon>Embryophyta</taxon>
        <taxon>Tracheophyta</taxon>
        <taxon>Spermatophyta</taxon>
        <taxon>Magnoliopsida</taxon>
        <taxon>eudicotyledons</taxon>
        <taxon>Gunneridae</taxon>
        <taxon>Pentapetalae</taxon>
        <taxon>asterids</taxon>
        <taxon>lamiids</taxon>
        <taxon>Lamiales</taxon>
        <taxon>Pedaliaceae</taxon>
        <taxon>Sesamum</taxon>
    </lineage>
</organism>
<protein>
    <submittedName>
        <fullName evidence="2">Uncharacterized protein</fullName>
    </submittedName>
</protein>
<evidence type="ECO:0000256" key="1">
    <source>
        <dbReference type="SAM" id="MobiDB-lite"/>
    </source>
</evidence>
<dbReference type="EMBL" id="JACGWO010000010">
    <property type="protein sequence ID" value="KAK4417396.1"/>
    <property type="molecule type" value="Genomic_DNA"/>
</dbReference>
<sequence length="118" mass="12239">MDTVTALPLVASPSAAGSIIEASSSPMQTEDCGVFVLTPSALKPSVLPRVFDFSETTQAPSPGGLELPVKGSENSALKTKGQGRMLNRLRSSFHGRSGTTAPRLSRASLPAMTAPSLR</sequence>
<comment type="caution">
    <text evidence="2">The sequence shown here is derived from an EMBL/GenBank/DDBJ whole genome shotgun (WGS) entry which is preliminary data.</text>
</comment>
<proteinExistence type="predicted"/>
<reference evidence="2" key="1">
    <citation type="submission" date="2020-06" db="EMBL/GenBank/DDBJ databases">
        <authorList>
            <person name="Li T."/>
            <person name="Hu X."/>
            <person name="Zhang T."/>
            <person name="Song X."/>
            <person name="Zhang H."/>
            <person name="Dai N."/>
            <person name="Sheng W."/>
            <person name="Hou X."/>
            <person name="Wei L."/>
        </authorList>
    </citation>
    <scope>NUCLEOTIDE SEQUENCE</scope>
    <source>
        <strain evidence="2">3651</strain>
        <tissue evidence="2">Leaf</tissue>
    </source>
</reference>
<reference evidence="2" key="2">
    <citation type="journal article" date="2024" name="Plant">
        <title>Genomic evolution and insights into agronomic trait innovations of Sesamum species.</title>
        <authorList>
            <person name="Miao H."/>
            <person name="Wang L."/>
            <person name="Qu L."/>
            <person name="Liu H."/>
            <person name="Sun Y."/>
            <person name="Le M."/>
            <person name="Wang Q."/>
            <person name="Wei S."/>
            <person name="Zheng Y."/>
            <person name="Lin W."/>
            <person name="Duan Y."/>
            <person name="Cao H."/>
            <person name="Xiong S."/>
            <person name="Wang X."/>
            <person name="Wei L."/>
            <person name="Li C."/>
            <person name="Ma Q."/>
            <person name="Ju M."/>
            <person name="Zhao R."/>
            <person name="Li G."/>
            <person name="Mu C."/>
            <person name="Tian Q."/>
            <person name="Mei H."/>
            <person name="Zhang T."/>
            <person name="Gao T."/>
            <person name="Zhang H."/>
        </authorList>
    </citation>
    <scope>NUCLEOTIDE SEQUENCE</scope>
    <source>
        <strain evidence="2">3651</strain>
    </source>
</reference>
<dbReference type="AlphaFoldDB" id="A0AAE2CCU0"/>
<feature type="region of interest" description="Disordered" evidence="1">
    <location>
        <begin position="56"/>
        <end position="118"/>
    </location>
</feature>
<gene>
    <name evidence="2" type="ORF">Salat_2565200</name>
</gene>
<accession>A0AAE2CCU0</accession>
<keyword evidence="3" id="KW-1185">Reference proteome</keyword>